<feature type="compositionally biased region" description="Low complexity" evidence="2">
    <location>
        <begin position="9"/>
        <end position="33"/>
    </location>
</feature>
<name>A0A7S1G3W5_9STRA</name>
<gene>
    <name evidence="4" type="ORF">CHYS00102_LOCUS31519</name>
</gene>
<dbReference type="AlphaFoldDB" id="A0A7S1G3W5"/>
<evidence type="ECO:0000313" key="4">
    <source>
        <dbReference type="EMBL" id="CAD8904299.1"/>
    </source>
</evidence>
<dbReference type="PANTHER" id="PTHR16517">
    <property type="entry name" value="TUBBY-RELATED"/>
    <property type="match status" value="1"/>
</dbReference>
<dbReference type="Pfam" id="PF01167">
    <property type="entry name" value="Tub"/>
    <property type="match status" value="1"/>
</dbReference>
<reference evidence="4" key="1">
    <citation type="submission" date="2021-01" db="EMBL/GenBank/DDBJ databases">
        <authorList>
            <person name="Corre E."/>
            <person name="Pelletier E."/>
            <person name="Niang G."/>
            <person name="Scheremetjew M."/>
            <person name="Finn R."/>
            <person name="Kale V."/>
            <person name="Holt S."/>
            <person name="Cochrane G."/>
            <person name="Meng A."/>
            <person name="Brown T."/>
            <person name="Cohen L."/>
        </authorList>
    </citation>
    <scope>NUCLEOTIDE SEQUENCE</scope>
    <source>
        <strain evidence="4">308</strain>
    </source>
</reference>
<dbReference type="SUPFAM" id="SSF54518">
    <property type="entry name" value="Tubby C-terminal domain-like"/>
    <property type="match status" value="1"/>
</dbReference>
<comment type="similarity">
    <text evidence="1">Belongs to the TUB family.</text>
</comment>
<feature type="region of interest" description="Disordered" evidence="2">
    <location>
        <begin position="508"/>
        <end position="530"/>
    </location>
</feature>
<evidence type="ECO:0000259" key="3">
    <source>
        <dbReference type="Pfam" id="PF01167"/>
    </source>
</evidence>
<organism evidence="4">
    <name type="scientific">Corethron hystrix</name>
    <dbReference type="NCBI Taxonomy" id="216773"/>
    <lineage>
        <taxon>Eukaryota</taxon>
        <taxon>Sar</taxon>
        <taxon>Stramenopiles</taxon>
        <taxon>Ochrophyta</taxon>
        <taxon>Bacillariophyta</taxon>
        <taxon>Coscinodiscophyceae</taxon>
        <taxon>Corethrophycidae</taxon>
        <taxon>Corethrales</taxon>
        <taxon>Corethraceae</taxon>
        <taxon>Corethron</taxon>
    </lineage>
</organism>
<dbReference type="PANTHER" id="PTHR16517:SF7">
    <property type="entry name" value="PROTEIN KING TUBBY"/>
    <property type="match status" value="1"/>
</dbReference>
<evidence type="ECO:0000256" key="1">
    <source>
        <dbReference type="ARBA" id="ARBA00007129"/>
    </source>
</evidence>
<dbReference type="EMBL" id="HBFR01043068">
    <property type="protein sequence ID" value="CAD8904299.1"/>
    <property type="molecule type" value="Transcribed_RNA"/>
</dbReference>
<evidence type="ECO:0000256" key="2">
    <source>
        <dbReference type="SAM" id="MobiDB-lite"/>
    </source>
</evidence>
<dbReference type="InterPro" id="IPR000007">
    <property type="entry name" value="Tubby_C"/>
</dbReference>
<protein>
    <recommendedName>
        <fullName evidence="3">Tubby C-terminal domain-containing protein</fullName>
    </recommendedName>
</protein>
<dbReference type="InterPro" id="IPR025659">
    <property type="entry name" value="Tubby-like_C"/>
</dbReference>
<accession>A0A7S1G3W5</accession>
<feature type="domain" description="Tubby C-terminal" evidence="3">
    <location>
        <begin position="575"/>
        <end position="755"/>
    </location>
</feature>
<sequence length="761" mass="85445">MLLPPLPSNSPLDPLKTTVSSCSPPFSSFPQSPHETTSPSITLASLTGDALHSIAAYLSPADLRNLGCADRGTRDVTLPVWKRTRMHGFQCARNVAYAWARGEHADARELAILYVAHGAALGVCMGRPYHRYSRSTALWRISREIAAREGRDSNTVNSDENLSDSEDLVTIDRFYRERLEARETGGYYRPRRAEGFHIAFEQLNLEWGHGPHRTHDGLTYAAEKLLFYEFVSQREGGEAKDVCIHTHLLENSVSAEASLANEGRPAPSLSLCLDFFLNDKVRTELELSVYGGCVEDHHVPEVWRRRCDATQKRLEYLLEKYDEAAFEEALADFWDTLFPETAGVGFFDGATPVPRLGKMAEFLTRPCPKGFGVMQCEIQRTRYAPDGKMSVKERFFPTYEYRLFIRNQHDNNASDSQQAQCVSETILMTARTISRHKSKRGVNNYGIFLHLDGGGQNQEEEVDLGRLQSNFVGTEFQIFAKTDIHIQEECKPAGPILSQCSHVVAPSVPSQPGHVSPNPKAQARYDDDSDCDGWDARNRSLSWSHPITSTKQTFPNNLGMVSRRVTPNPNPALSHSALPTEFEDGAITYTANLLGNRPRIMDVCIPRILDGRSSPQWRPGTNTTEELRPPNTCTGLTESCKMLSKFKRLLYALNEAEAARNHDLDPLPDDIENWGLLALQNRQPWWNFELGAFVLNFGGRVSVASVKNFQLCERTQQDHVMLQFGRIRGRHAFTMDFQYPLTAFQAFAIAISSLQSKIAIA</sequence>
<feature type="region of interest" description="Disordered" evidence="2">
    <location>
        <begin position="1"/>
        <end position="39"/>
    </location>
</feature>
<dbReference type="Gene3D" id="3.20.90.10">
    <property type="entry name" value="Tubby Protein, Chain A"/>
    <property type="match status" value="1"/>
</dbReference>
<proteinExistence type="inferred from homology"/>